<dbReference type="RefSeq" id="WP_199116942.1">
    <property type="nucleotide sequence ID" value="NZ_JAELVQ010000042.1"/>
</dbReference>
<protein>
    <submittedName>
        <fullName evidence="5">4'-phosphopantetheinyl transferase superfamily protein</fullName>
    </submittedName>
</protein>
<dbReference type="GO" id="GO:0019878">
    <property type="term" value="P:lysine biosynthetic process via aminoadipic acid"/>
    <property type="evidence" value="ECO:0007669"/>
    <property type="project" value="TreeGrafter"/>
</dbReference>
<dbReference type="AlphaFoldDB" id="A0A8J7J4M2"/>
<feature type="domain" description="4'-phosphopantetheinyl transferase N-terminal" evidence="4">
    <location>
        <begin position="20"/>
        <end position="99"/>
    </location>
</feature>
<proteinExistence type="inferred from homology"/>
<dbReference type="GO" id="GO:0008897">
    <property type="term" value="F:holo-[acyl-carrier-protein] synthase activity"/>
    <property type="evidence" value="ECO:0007669"/>
    <property type="project" value="InterPro"/>
</dbReference>
<dbReference type="Gene3D" id="3.90.470.20">
    <property type="entry name" value="4'-phosphopantetheinyl transferase domain"/>
    <property type="match status" value="2"/>
</dbReference>
<dbReference type="PANTHER" id="PTHR12215:SF10">
    <property type="entry name" value="L-AMINOADIPATE-SEMIALDEHYDE DEHYDROGENASE-PHOSPHOPANTETHEINYL TRANSFERASE"/>
    <property type="match status" value="1"/>
</dbReference>
<feature type="domain" description="4'-phosphopantetheinyl transferase" evidence="3">
    <location>
        <begin position="106"/>
        <end position="173"/>
    </location>
</feature>
<comment type="similarity">
    <text evidence="1">Belongs to the P-Pant transferase superfamily. Gsp/Sfp/HetI/AcpT family.</text>
</comment>
<keyword evidence="6" id="KW-1185">Reference proteome</keyword>
<dbReference type="EMBL" id="JAELVQ010000042">
    <property type="protein sequence ID" value="MBJ6369817.1"/>
    <property type="molecule type" value="Genomic_DNA"/>
</dbReference>
<dbReference type="PANTHER" id="PTHR12215">
    <property type="entry name" value="PHOSPHOPANTETHEINE TRANSFERASE"/>
    <property type="match status" value="1"/>
</dbReference>
<evidence type="ECO:0000313" key="6">
    <source>
        <dbReference type="Proteomes" id="UP000610931"/>
    </source>
</evidence>
<name>A0A8J7J4M2_9FLAO</name>
<comment type="caution">
    <text evidence="5">The sequence shown here is derived from an EMBL/GenBank/DDBJ whole genome shotgun (WGS) entry which is preliminary data.</text>
</comment>
<dbReference type="InterPro" id="IPR008278">
    <property type="entry name" value="4-PPantetheinyl_Trfase_dom"/>
</dbReference>
<accession>A0A8J7J4M2</accession>
<gene>
    <name evidence="5" type="ORF">JF259_17165</name>
</gene>
<evidence type="ECO:0000259" key="3">
    <source>
        <dbReference type="Pfam" id="PF01648"/>
    </source>
</evidence>
<dbReference type="InterPro" id="IPR055066">
    <property type="entry name" value="AASDHPPT_N"/>
</dbReference>
<evidence type="ECO:0000259" key="4">
    <source>
        <dbReference type="Pfam" id="PF22624"/>
    </source>
</evidence>
<dbReference type="GO" id="GO:0005829">
    <property type="term" value="C:cytosol"/>
    <property type="evidence" value="ECO:0007669"/>
    <property type="project" value="TreeGrafter"/>
</dbReference>
<evidence type="ECO:0000313" key="5">
    <source>
        <dbReference type="EMBL" id="MBJ6369817.1"/>
    </source>
</evidence>
<evidence type="ECO:0000256" key="2">
    <source>
        <dbReference type="ARBA" id="ARBA00022679"/>
    </source>
</evidence>
<dbReference type="GO" id="GO:0000287">
    <property type="term" value="F:magnesium ion binding"/>
    <property type="evidence" value="ECO:0007669"/>
    <property type="project" value="InterPro"/>
</dbReference>
<dbReference type="Proteomes" id="UP000610931">
    <property type="component" value="Unassembled WGS sequence"/>
</dbReference>
<keyword evidence="2 5" id="KW-0808">Transferase</keyword>
<organism evidence="5 6">
    <name type="scientific">Snuella sedimenti</name>
    <dbReference type="NCBI Taxonomy" id="2798802"/>
    <lineage>
        <taxon>Bacteria</taxon>
        <taxon>Pseudomonadati</taxon>
        <taxon>Bacteroidota</taxon>
        <taxon>Flavobacteriia</taxon>
        <taxon>Flavobacteriales</taxon>
        <taxon>Flavobacteriaceae</taxon>
        <taxon>Snuella</taxon>
    </lineage>
</organism>
<evidence type="ECO:0000256" key="1">
    <source>
        <dbReference type="ARBA" id="ARBA00010990"/>
    </source>
</evidence>
<dbReference type="Pfam" id="PF01648">
    <property type="entry name" value="ACPS"/>
    <property type="match status" value="1"/>
</dbReference>
<dbReference type="InterPro" id="IPR037143">
    <property type="entry name" value="4-PPantetheinyl_Trfase_dom_sf"/>
</dbReference>
<dbReference type="Pfam" id="PF22624">
    <property type="entry name" value="AASDHPPT_N"/>
    <property type="match status" value="1"/>
</dbReference>
<dbReference type="SUPFAM" id="SSF56214">
    <property type="entry name" value="4'-phosphopantetheinyl transferase"/>
    <property type="match status" value="2"/>
</dbReference>
<reference evidence="5" key="1">
    <citation type="submission" date="2020-12" db="EMBL/GenBank/DDBJ databases">
        <title>Snuella sp. nov., isolated from sediment in Incheon.</title>
        <authorList>
            <person name="Kim W."/>
        </authorList>
    </citation>
    <scope>NUCLEOTIDE SEQUENCE</scope>
    <source>
        <strain evidence="5">CAU 1569</strain>
    </source>
</reference>
<dbReference type="InterPro" id="IPR050559">
    <property type="entry name" value="P-Pant_transferase_sf"/>
</dbReference>
<sequence>MKVIEIFYTKFTEELPKSLFHDYLNLLPRNLQEKNSRILRWQDKHSNLFGKILLMEALKRHDFRSCTLKEIKYNKYKRPYFEADFDFNISHSGEYVVCAMGENIKLGVDIEKIVDIDFSHFSKTMTPDQWKEILFSINPSKTFFKYWTLKESIIKADGRGLSIPLLEIVDQNNIVHYENINWYINRIEIDKEYAMCLVTNNENLKISMRYVDFYQKEIIQ</sequence>